<dbReference type="EMBL" id="CDQK01000002">
    <property type="protein sequence ID" value="CEP21249.1"/>
    <property type="molecule type" value="Genomic_DNA"/>
</dbReference>
<evidence type="ECO:0000256" key="10">
    <source>
        <dbReference type="ARBA" id="ARBA00023316"/>
    </source>
</evidence>
<reference evidence="16" key="1">
    <citation type="journal article" date="2015" name="J. Biotechnol.">
        <title>The structure of the Cyberlindnera jadinii genome and its relation to Candida utilis analyzed by the occurrence of single nucleotide polymorphisms.</title>
        <authorList>
            <person name="Rupp O."/>
            <person name="Brinkrolf K."/>
            <person name="Buerth C."/>
            <person name="Kunigo M."/>
            <person name="Schneider J."/>
            <person name="Jaenicke S."/>
            <person name="Goesmann A."/>
            <person name="Puehler A."/>
            <person name="Jaeger K.-E."/>
            <person name="Ernst J.F."/>
        </authorList>
    </citation>
    <scope>NUCLEOTIDE SEQUENCE [LARGE SCALE GENOMIC DNA]</scope>
    <source>
        <strain evidence="16">ATCC 18201 / CBS 1600 / BCRC 20928 / JCM 3617 / NBRC 0987 / NRRL Y-1542</strain>
    </source>
</reference>
<dbReference type="Pfam" id="PF03663">
    <property type="entry name" value="Glyco_hydro_76"/>
    <property type="match status" value="1"/>
</dbReference>
<dbReference type="PIRSF" id="PIRSF016302">
    <property type="entry name" value="Man_a_manosd"/>
    <property type="match status" value="1"/>
</dbReference>
<accession>A0A0H5CB47</accession>
<dbReference type="GO" id="GO:0071555">
    <property type="term" value="P:cell wall organization"/>
    <property type="evidence" value="ECO:0007669"/>
    <property type="project" value="UniProtKB-KW"/>
</dbReference>
<evidence type="ECO:0000256" key="2">
    <source>
        <dbReference type="ARBA" id="ARBA00004308"/>
    </source>
</evidence>
<organism evidence="15 16">
    <name type="scientific">Cyberlindnera jadinii (strain ATCC 18201 / CBS 1600 / BCRC 20928 / JCM 3617 / NBRC 0987 / NRRL Y-1542)</name>
    <name type="common">Torula yeast</name>
    <name type="synonym">Candida utilis</name>
    <dbReference type="NCBI Taxonomy" id="983966"/>
    <lineage>
        <taxon>Eukaryota</taxon>
        <taxon>Fungi</taxon>
        <taxon>Dikarya</taxon>
        <taxon>Ascomycota</taxon>
        <taxon>Saccharomycotina</taxon>
        <taxon>Saccharomycetes</taxon>
        <taxon>Phaffomycetales</taxon>
        <taxon>Phaffomycetaceae</taxon>
        <taxon>Cyberlindnera</taxon>
    </lineage>
</organism>
<dbReference type="AlphaFoldDB" id="A0A0H5CB47"/>
<evidence type="ECO:0000256" key="14">
    <source>
        <dbReference type="SAM" id="SignalP"/>
    </source>
</evidence>
<evidence type="ECO:0000256" key="3">
    <source>
        <dbReference type="ARBA" id="ARBA00009699"/>
    </source>
</evidence>
<dbReference type="GO" id="GO:0016052">
    <property type="term" value="P:carbohydrate catabolic process"/>
    <property type="evidence" value="ECO:0007669"/>
    <property type="project" value="InterPro"/>
</dbReference>
<feature type="transmembrane region" description="Helical" evidence="13">
    <location>
        <begin position="424"/>
        <end position="446"/>
    </location>
</feature>
<name>A0A0H5CB47_CYBJN</name>
<dbReference type="Proteomes" id="UP000038830">
    <property type="component" value="Unassembled WGS sequence"/>
</dbReference>
<keyword evidence="10" id="KW-0961">Cell wall biogenesis/degradation</keyword>
<keyword evidence="5 14" id="KW-0732">Signal</keyword>
<evidence type="ECO:0000256" key="5">
    <source>
        <dbReference type="ARBA" id="ARBA00022729"/>
    </source>
</evidence>
<dbReference type="InterPro" id="IPR014480">
    <property type="entry name" value="Mannan-1_6-alpha_mannosidase"/>
</dbReference>
<keyword evidence="13" id="KW-0812">Transmembrane</keyword>
<keyword evidence="9 12" id="KW-0326">Glycosidase</keyword>
<dbReference type="GO" id="GO:0008496">
    <property type="term" value="F:mannan endo-1,6-alpha-mannosidase activity"/>
    <property type="evidence" value="ECO:0007669"/>
    <property type="project" value="UniProtKB-UniRule"/>
</dbReference>
<dbReference type="SUPFAM" id="SSF48208">
    <property type="entry name" value="Six-hairpin glycosidases"/>
    <property type="match status" value="1"/>
</dbReference>
<dbReference type="EC" id="3.2.1.101" evidence="4 12"/>
<comment type="subcellular location">
    <subcellularLocation>
        <location evidence="2">Endomembrane system</location>
    </subcellularLocation>
</comment>
<dbReference type="GO" id="GO:0009272">
    <property type="term" value="P:fungal-type cell wall biogenesis"/>
    <property type="evidence" value="ECO:0007669"/>
    <property type="project" value="TreeGrafter"/>
</dbReference>
<evidence type="ECO:0000256" key="7">
    <source>
        <dbReference type="ARBA" id="ARBA00023136"/>
    </source>
</evidence>
<evidence type="ECO:0000256" key="4">
    <source>
        <dbReference type="ARBA" id="ARBA00012350"/>
    </source>
</evidence>
<evidence type="ECO:0000256" key="13">
    <source>
        <dbReference type="SAM" id="Phobius"/>
    </source>
</evidence>
<evidence type="ECO:0000256" key="11">
    <source>
        <dbReference type="ARBA" id="ARBA00054068"/>
    </source>
</evidence>
<dbReference type="GO" id="GO:0012505">
    <property type="term" value="C:endomembrane system"/>
    <property type="evidence" value="ECO:0007669"/>
    <property type="project" value="UniProtKB-SubCell"/>
</dbReference>
<feature type="signal peptide" evidence="14">
    <location>
        <begin position="1"/>
        <end position="17"/>
    </location>
</feature>
<keyword evidence="7 13" id="KW-0472">Membrane</keyword>
<feature type="chain" id="PRO_5005217457" description="Mannan endo-1,6-alpha-mannosidase" evidence="14">
    <location>
        <begin position="18"/>
        <end position="447"/>
    </location>
</feature>
<comment type="similarity">
    <text evidence="3 12">Belongs to the glycosyl hydrolase 76 family.</text>
</comment>
<sequence length="447" mass="49431">MILLPILTAFLVTRSGAIDLDLSSRDSICDAAALIQDGVLDYYEGTRYGGAVGMFVYPYYWWQAGHAFGALIDTWYLCGNDTYEQLIHDALMHQTGEDNDYMPKNQTMTEGNDDQGFWGLTVMAAAERNFTAPQDGPDWLALTQAVYNTMWERWDMEHCGGGLRWQIFTWNSGYNYKNTISTACLFNLAGRLARFTRNDTYVETAQTAYDWLVDIGFIVDSNGMARVYDGADIAENCTDIVHIEWTYNIGIMIGGAAYLYNFTEEQYWLDVTAHLVEGAKVFFRDGIMYERACQDGDNCNNDQRFFKGVFARCLGLTALLVPDLYDDIMPLLDTSASAAAQSCVGGIDGHTCGLNWEYDGWDGYYGLGEQVSALETIQSHLTPISPAPLTQENEGVAVGDVNAGLNTTRNELTYSDMNIDSGDVAGAAIVTAVVLLLAVGGAIWMVL</sequence>
<evidence type="ECO:0000256" key="8">
    <source>
        <dbReference type="ARBA" id="ARBA00023180"/>
    </source>
</evidence>
<evidence type="ECO:0000256" key="1">
    <source>
        <dbReference type="ARBA" id="ARBA00001452"/>
    </source>
</evidence>
<proteinExistence type="inferred from homology"/>
<keyword evidence="8" id="KW-0325">Glycoprotein</keyword>
<dbReference type="PANTHER" id="PTHR12145:SF21">
    <property type="entry name" value="MANNAN ENDO-1,6-ALPHA-MANNOSIDASE DFG5"/>
    <property type="match status" value="1"/>
</dbReference>
<evidence type="ECO:0000256" key="9">
    <source>
        <dbReference type="ARBA" id="ARBA00023295"/>
    </source>
</evidence>
<keyword evidence="13" id="KW-1133">Transmembrane helix</keyword>
<evidence type="ECO:0000256" key="12">
    <source>
        <dbReference type="PIRNR" id="PIRNR016302"/>
    </source>
</evidence>
<dbReference type="FunFam" id="1.50.10.20:FF:000006">
    <property type="entry name" value="Mannan endo-1,6-alpha-mannosidase"/>
    <property type="match status" value="1"/>
</dbReference>
<comment type="catalytic activity">
    <reaction evidence="1 12">
        <text>Random hydrolysis of (1-&gt;6)-alpha-D-mannosidic linkages in unbranched (1-&gt;6)-mannans.</text>
        <dbReference type="EC" id="3.2.1.101"/>
    </reaction>
</comment>
<dbReference type="InterPro" id="IPR008928">
    <property type="entry name" value="6-hairpin_glycosidase_sf"/>
</dbReference>
<comment type="function">
    <text evidence="11">Required for normal synthesis of the cell wall.</text>
</comment>
<dbReference type="InterPro" id="IPR005198">
    <property type="entry name" value="Glyco_hydro_76"/>
</dbReference>
<gene>
    <name evidence="15" type="primary">DFG5</name>
    <name evidence="15" type="ORF">BN1211_1300</name>
</gene>
<evidence type="ECO:0000313" key="15">
    <source>
        <dbReference type="EMBL" id="CEP21249.1"/>
    </source>
</evidence>
<evidence type="ECO:0000313" key="16">
    <source>
        <dbReference type="Proteomes" id="UP000038830"/>
    </source>
</evidence>
<protein>
    <recommendedName>
        <fullName evidence="4 12">Mannan endo-1,6-alpha-mannosidase</fullName>
        <ecNumber evidence="4 12">3.2.1.101</ecNumber>
    </recommendedName>
</protein>
<keyword evidence="6 12" id="KW-0378">Hydrolase</keyword>
<dbReference type="GO" id="GO:0007117">
    <property type="term" value="P:budding cell bud growth"/>
    <property type="evidence" value="ECO:0007669"/>
    <property type="project" value="TreeGrafter"/>
</dbReference>
<evidence type="ECO:0000256" key="6">
    <source>
        <dbReference type="ARBA" id="ARBA00022801"/>
    </source>
</evidence>
<dbReference type="PANTHER" id="PTHR12145">
    <property type="entry name" value="MANNAN ENDO-1,6-ALPHA-MANNOSIDASE DCW1"/>
    <property type="match status" value="1"/>
</dbReference>
<dbReference type="Gene3D" id="1.50.10.20">
    <property type="match status" value="1"/>
</dbReference>